<dbReference type="AlphaFoldDB" id="A0A4C1Z4K8"/>
<keyword evidence="2" id="KW-1185">Reference proteome</keyword>
<gene>
    <name evidence="1" type="ORF">EVAR_69800_1</name>
</gene>
<proteinExistence type="predicted"/>
<dbReference type="EMBL" id="BGZK01001572">
    <property type="protein sequence ID" value="GBP82580.1"/>
    <property type="molecule type" value="Genomic_DNA"/>
</dbReference>
<dbReference type="Proteomes" id="UP000299102">
    <property type="component" value="Unassembled WGS sequence"/>
</dbReference>
<name>A0A4C1Z4K8_EUMVA</name>
<organism evidence="1 2">
    <name type="scientific">Eumeta variegata</name>
    <name type="common">Bagworm moth</name>
    <name type="synonym">Eumeta japonica</name>
    <dbReference type="NCBI Taxonomy" id="151549"/>
    <lineage>
        <taxon>Eukaryota</taxon>
        <taxon>Metazoa</taxon>
        <taxon>Ecdysozoa</taxon>
        <taxon>Arthropoda</taxon>
        <taxon>Hexapoda</taxon>
        <taxon>Insecta</taxon>
        <taxon>Pterygota</taxon>
        <taxon>Neoptera</taxon>
        <taxon>Endopterygota</taxon>
        <taxon>Lepidoptera</taxon>
        <taxon>Glossata</taxon>
        <taxon>Ditrysia</taxon>
        <taxon>Tineoidea</taxon>
        <taxon>Psychidae</taxon>
        <taxon>Oiketicinae</taxon>
        <taxon>Eumeta</taxon>
    </lineage>
</organism>
<evidence type="ECO:0000313" key="2">
    <source>
        <dbReference type="Proteomes" id="UP000299102"/>
    </source>
</evidence>
<comment type="caution">
    <text evidence="1">The sequence shown here is derived from an EMBL/GenBank/DDBJ whole genome shotgun (WGS) entry which is preliminary data.</text>
</comment>
<accession>A0A4C1Z4K8</accession>
<evidence type="ECO:0000313" key="1">
    <source>
        <dbReference type="EMBL" id="GBP82580.1"/>
    </source>
</evidence>
<feature type="non-terminal residue" evidence="1">
    <location>
        <position position="1"/>
    </location>
</feature>
<reference evidence="1 2" key="1">
    <citation type="journal article" date="2019" name="Commun. Biol.">
        <title>The bagworm genome reveals a unique fibroin gene that provides high tensile strength.</title>
        <authorList>
            <person name="Kono N."/>
            <person name="Nakamura H."/>
            <person name="Ohtoshi R."/>
            <person name="Tomita M."/>
            <person name="Numata K."/>
            <person name="Arakawa K."/>
        </authorList>
    </citation>
    <scope>NUCLEOTIDE SEQUENCE [LARGE SCALE GENOMIC DNA]</scope>
</reference>
<protein>
    <submittedName>
        <fullName evidence="1">Uncharacterized protein</fullName>
    </submittedName>
</protein>
<sequence>GSTSVRAQFGKKRLDLLTTAEPDGNIRYWQTGTYQRIGFPGAAAGGPPGAVTVSIKPTSMEIPTVRRDCCAPRNPPEKLNAPPACALKAF</sequence>